<evidence type="ECO:0000313" key="2">
    <source>
        <dbReference type="Proteomes" id="UP000652354"/>
    </source>
</evidence>
<dbReference type="AlphaFoldDB" id="A0A919Q1A8"/>
<keyword evidence="2" id="KW-1185">Reference proteome</keyword>
<name>A0A919Q1A8_9MICO</name>
<evidence type="ECO:0000313" key="1">
    <source>
        <dbReference type="EMBL" id="GIG54199.1"/>
    </source>
</evidence>
<dbReference type="RefSeq" id="WP_203653712.1">
    <property type="nucleotide sequence ID" value="NZ_BONR01000001.1"/>
</dbReference>
<protein>
    <submittedName>
        <fullName evidence="1">Uncharacterized protein</fullName>
    </submittedName>
</protein>
<sequence length="70" mass="7321">MATEATEAERALADRIVADLPGLAYVRVDLLPTEDGPVVLELELTEPSLFLALGEGAAERAAAAFRALLG</sequence>
<dbReference type="Gene3D" id="3.30.470.20">
    <property type="entry name" value="ATP-grasp fold, B domain"/>
    <property type="match status" value="1"/>
</dbReference>
<comment type="caution">
    <text evidence="1">The sequence shown here is derived from an EMBL/GenBank/DDBJ whole genome shotgun (WGS) entry which is preliminary data.</text>
</comment>
<dbReference type="EMBL" id="BONR01000001">
    <property type="protein sequence ID" value="GIG54199.1"/>
    <property type="molecule type" value="Genomic_DNA"/>
</dbReference>
<gene>
    <name evidence="1" type="ORF">Dac01nite_09510</name>
</gene>
<proteinExistence type="predicted"/>
<reference evidence="1" key="1">
    <citation type="submission" date="2021-01" db="EMBL/GenBank/DDBJ databases">
        <title>Whole genome shotgun sequence of Demequina activiva NBRC 110675.</title>
        <authorList>
            <person name="Komaki H."/>
            <person name="Tamura T."/>
        </authorList>
    </citation>
    <scope>NUCLEOTIDE SEQUENCE</scope>
    <source>
        <strain evidence="1">NBRC 110675</strain>
    </source>
</reference>
<accession>A0A919Q1A8</accession>
<organism evidence="1 2">
    <name type="scientific">Demequina activiva</name>
    <dbReference type="NCBI Taxonomy" id="1582364"/>
    <lineage>
        <taxon>Bacteria</taxon>
        <taxon>Bacillati</taxon>
        <taxon>Actinomycetota</taxon>
        <taxon>Actinomycetes</taxon>
        <taxon>Micrococcales</taxon>
        <taxon>Demequinaceae</taxon>
        <taxon>Demequina</taxon>
    </lineage>
</organism>
<dbReference type="Proteomes" id="UP000652354">
    <property type="component" value="Unassembled WGS sequence"/>
</dbReference>